<feature type="region of interest" description="Disordered" evidence="2">
    <location>
        <begin position="86"/>
        <end position="141"/>
    </location>
</feature>
<feature type="region of interest" description="Disordered" evidence="2">
    <location>
        <begin position="169"/>
        <end position="197"/>
    </location>
</feature>
<feature type="coiled-coil region" evidence="1">
    <location>
        <begin position="372"/>
        <end position="413"/>
    </location>
</feature>
<dbReference type="HOGENOM" id="CLU_035733_0_0_1"/>
<dbReference type="AlphaFoldDB" id="A0A0D2HTH0"/>
<evidence type="ECO:0000256" key="1">
    <source>
        <dbReference type="SAM" id="Coils"/>
    </source>
</evidence>
<feature type="compositionally biased region" description="Basic and acidic residues" evidence="2">
    <location>
        <begin position="474"/>
        <end position="501"/>
    </location>
</feature>
<feature type="region of interest" description="Disordered" evidence="2">
    <location>
        <begin position="217"/>
        <end position="259"/>
    </location>
</feature>
<feature type="compositionally biased region" description="Basic and acidic residues" evidence="2">
    <location>
        <begin position="223"/>
        <end position="239"/>
    </location>
</feature>
<name>A0A0D2HTH0_CLAB1</name>
<dbReference type="EMBL" id="KN847002">
    <property type="protein sequence ID" value="KIW87734.1"/>
    <property type="molecule type" value="Genomic_DNA"/>
</dbReference>
<dbReference type="VEuPathDB" id="FungiDB:Z519_11708"/>
<evidence type="ECO:0000256" key="2">
    <source>
        <dbReference type="SAM" id="MobiDB-lite"/>
    </source>
</evidence>
<dbReference type="RefSeq" id="XP_016614403.1">
    <property type="nucleotide sequence ID" value="XM_016769419.1"/>
</dbReference>
<feature type="compositionally biased region" description="Polar residues" evidence="2">
    <location>
        <begin position="20"/>
        <end position="29"/>
    </location>
</feature>
<reference evidence="4" key="1">
    <citation type="submission" date="2015-01" db="EMBL/GenBank/DDBJ databases">
        <title>The Genome Sequence of Cladophialophora bantiana CBS 173.52.</title>
        <authorList>
            <consortium name="The Broad Institute Genomics Platform"/>
            <person name="Cuomo C."/>
            <person name="de Hoog S."/>
            <person name="Gorbushina A."/>
            <person name="Stielow B."/>
            <person name="Teixiera M."/>
            <person name="Abouelleil A."/>
            <person name="Chapman S.B."/>
            <person name="Priest M."/>
            <person name="Young S.K."/>
            <person name="Wortman J."/>
            <person name="Nusbaum C."/>
            <person name="Birren B."/>
        </authorList>
    </citation>
    <scope>NUCLEOTIDE SEQUENCE [LARGE SCALE GENOMIC DNA]</scope>
    <source>
        <strain evidence="4">CBS 173.52</strain>
    </source>
</reference>
<dbReference type="GeneID" id="27704636"/>
<feature type="compositionally biased region" description="Basic residues" evidence="2">
    <location>
        <begin position="90"/>
        <end position="117"/>
    </location>
</feature>
<keyword evidence="3" id="KW-0472">Membrane</keyword>
<feature type="region of interest" description="Disordered" evidence="2">
    <location>
        <begin position="463"/>
        <end position="503"/>
    </location>
</feature>
<evidence type="ECO:0000313" key="4">
    <source>
        <dbReference type="EMBL" id="KIW87734.1"/>
    </source>
</evidence>
<dbReference type="OrthoDB" id="5419542at2759"/>
<sequence>MSLVNPPPPPQQRPALYRSLSHTNASKQDAASSREPPAAEPNSRPARPSHVRSRSYLSPADPKPRNIITLPAATSAFEKTASRLHLPGSSHRHHNHKHKDHRPSSHQHSQSHSHISHHSNDSTHSLPFRRHRPTQSEAHAPRRFASKEALSTLPHLVAGLNAERERRTHAGNIPNPINPTNRSAGSSNGTNHGAIHPFGPSGALSSDFQAGGRYDYDASGFPELRRRATSDPASRDKLSRPTPAHSLRPKTSFEEALDRGDAARVARRIHVKVEDLQRRDQELRLGEEELRSRVAEITSTGVEITRRLDYGYYNLLEKVGNLVSMIGSFQSLARQSGTLIGNFERESKRVDEDTRRRVKTLQGGFETRQIKARQLAERGEKASRRAKELSARLEKARAKVEEWENREEKFRKAWDRVWGIVWWTSIAVIVIVVAVVLGKEWYFHGDPVKAGLRQHGEGNWNRSLRLGGTAGGQENERRLRLGGHDGGGRGEISETDPKEEQPLNVPNDVRQILLGIAERNHIRKKAFLEVPSIVYGTPRLTTSTEEEQCHEDPRLAKLDEL</sequence>
<evidence type="ECO:0000256" key="3">
    <source>
        <dbReference type="SAM" id="Phobius"/>
    </source>
</evidence>
<accession>A0A0D2HTH0</accession>
<proteinExistence type="predicted"/>
<gene>
    <name evidence="4" type="ORF">Z519_11708</name>
</gene>
<feature type="transmembrane region" description="Helical" evidence="3">
    <location>
        <begin position="417"/>
        <end position="437"/>
    </location>
</feature>
<feature type="compositionally biased region" description="Pro residues" evidence="2">
    <location>
        <begin position="1"/>
        <end position="12"/>
    </location>
</feature>
<protein>
    <submittedName>
        <fullName evidence="4">Uncharacterized protein</fullName>
    </submittedName>
</protein>
<feature type="compositionally biased region" description="Polar residues" evidence="2">
    <location>
        <begin position="178"/>
        <end position="191"/>
    </location>
</feature>
<organism evidence="4">
    <name type="scientific">Cladophialophora bantiana (strain ATCC 10958 / CBS 173.52 / CDC B-1940 / NIH 8579)</name>
    <name type="common">Xylohypha bantiana</name>
    <dbReference type="NCBI Taxonomy" id="1442370"/>
    <lineage>
        <taxon>Eukaryota</taxon>
        <taxon>Fungi</taxon>
        <taxon>Dikarya</taxon>
        <taxon>Ascomycota</taxon>
        <taxon>Pezizomycotina</taxon>
        <taxon>Eurotiomycetes</taxon>
        <taxon>Chaetothyriomycetidae</taxon>
        <taxon>Chaetothyriales</taxon>
        <taxon>Herpotrichiellaceae</taxon>
        <taxon>Cladophialophora</taxon>
    </lineage>
</organism>
<feature type="region of interest" description="Disordered" evidence="2">
    <location>
        <begin position="1"/>
        <end position="66"/>
    </location>
</feature>
<keyword evidence="3" id="KW-0812">Transmembrane</keyword>
<keyword evidence="1" id="KW-0175">Coiled coil</keyword>
<keyword evidence="3" id="KW-1133">Transmembrane helix</keyword>